<dbReference type="InParanoid" id="A0A1Y1UNT4"/>
<dbReference type="AlphaFoldDB" id="A0A1Y1UNT4"/>
<keyword evidence="7" id="KW-1185">Reference proteome</keyword>
<comment type="similarity">
    <text evidence="1">Belongs to the SH3YL1 family.</text>
</comment>
<dbReference type="InterPro" id="IPR007461">
    <property type="entry name" value="Ysc84_actin-binding"/>
</dbReference>
<dbReference type="GO" id="GO:0051017">
    <property type="term" value="P:actin filament bundle assembly"/>
    <property type="evidence" value="ECO:0007669"/>
    <property type="project" value="TreeGrafter"/>
</dbReference>
<dbReference type="Pfam" id="PF04366">
    <property type="entry name" value="Ysc84"/>
    <property type="match status" value="1"/>
</dbReference>
<evidence type="ECO:0000313" key="7">
    <source>
        <dbReference type="Proteomes" id="UP000193218"/>
    </source>
</evidence>
<feature type="compositionally biased region" description="Polar residues" evidence="4">
    <location>
        <begin position="474"/>
        <end position="488"/>
    </location>
</feature>
<dbReference type="GO" id="GO:0030479">
    <property type="term" value="C:actin cortical patch"/>
    <property type="evidence" value="ECO:0007669"/>
    <property type="project" value="TreeGrafter"/>
</dbReference>
<dbReference type="GO" id="GO:0051015">
    <property type="term" value="F:actin filament binding"/>
    <property type="evidence" value="ECO:0007669"/>
    <property type="project" value="TreeGrafter"/>
</dbReference>
<dbReference type="GeneID" id="33554276"/>
<evidence type="ECO:0000256" key="2">
    <source>
        <dbReference type="ARBA" id="ARBA00022443"/>
    </source>
</evidence>
<accession>A0A1Y1UNT4</accession>
<dbReference type="GO" id="GO:0051666">
    <property type="term" value="P:actin cortical patch localization"/>
    <property type="evidence" value="ECO:0007669"/>
    <property type="project" value="TreeGrafter"/>
</dbReference>
<dbReference type="STRING" id="4999.A0A1Y1UNT4"/>
<reference evidence="6 7" key="1">
    <citation type="submission" date="2017-03" db="EMBL/GenBank/DDBJ databases">
        <title>Widespread Adenine N6-methylation of Active Genes in Fungi.</title>
        <authorList>
            <consortium name="DOE Joint Genome Institute"/>
            <person name="Mondo S.J."/>
            <person name="Dannebaum R.O."/>
            <person name="Kuo R.C."/>
            <person name="Louie K.B."/>
            <person name="Bewick A.J."/>
            <person name="Labutti K."/>
            <person name="Haridas S."/>
            <person name="Kuo A."/>
            <person name="Salamov A."/>
            <person name="Ahrendt S.R."/>
            <person name="Lau R."/>
            <person name="Bowen B.P."/>
            <person name="Lipzen A."/>
            <person name="Sullivan W."/>
            <person name="Andreopoulos W.B."/>
            <person name="Clum A."/>
            <person name="Lindquist E."/>
            <person name="Daum C."/>
            <person name="Northen T.R."/>
            <person name="Ramamoorthy G."/>
            <person name="Schmitz R.J."/>
            <person name="Gryganskyi A."/>
            <person name="Culley D."/>
            <person name="Magnuson J."/>
            <person name="James T.Y."/>
            <person name="O'Malley M.A."/>
            <person name="Stajich J.E."/>
            <person name="Spatafora J.W."/>
            <person name="Visel A."/>
            <person name="Grigoriev I.V."/>
        </authorList>
    </citation>
    <scope>NUCLEOTIDE SEQUENCE [LARGE SCALE GENOMIC DNA]</scope>
    <source>
        <strain evidence="6 7">NRRL Y-17943</strain>
    </source>
</reference>
<dbReference type="RefSeq" id="XP_021873060.1">
    <property type="nucleotide sequence ID" value="XM_022012468.1"/>
</dbReference>
<feature type="region of interest" description="Disordered" evidence="4">
    <location>
        <begin position="218"/>
        <end position="542"/>
    </location>
</feature>
<dbReference type="Proteomes" id="UP000193218">
    <property type="component" value="Unassembled WGS sequence"/>
</dbReference>
<dbReference type="OrthoDB" id="443981at2759"/>
<evidence type="ECO:0000256" key="3">
    <source>
        <dbReference type="PROSITE-ProRule" id="PRU00192"/>
    </source>
</evidence>
<dbReference type="InterPro" id="IPR051702">
    <property type="entry name" value="SH3_domain_YSC84-like"/>
</dbReference>
<comment type="caution">
    <text evidence="6">The sequence shown here is derived from an EMBL/GenBank/DDBJ whole genome shotgun (WGS) entry which is preliminary data.</text>
</comment>
<keyword evidence="2 3" id="KW-0728">SH3 domain</keyword>
<dbReference type="InterPro" id="IPR033643">
    <property type="entry name" value="SYLF_SH3YL1-like"/>
</dbReference>
<dbReference type="PRINTS" id="PR00452">
    <property type="entry name" value="SH3DOMAIN"/>
</dbReference>
<dbReference type="Gene3D" id="2.30.30.40">
    <property type="entry name" value="SH3 Domains"/>
    <property type="match status" value="1"/>
</dbReference>
<dbReference type="Pfam" id="PF00018">
    <property type="entry name" value="SH3_1"/>
    <property type="match status" value="1"/>
</dbReference>
<feature type="compositionally biased region" description="Low complexity" evidence="4">
    <location>
        <begin position="425"/>
        <end position="442"/>
    </location>
</feature>
<feature type="domain" description="SH3" evidence="5">
    <location>
        <begin position="549"/>
        <end position="613"/>
    </location>
</feature>
<organism evidence="6 7">
    <name type="scientific">Kockovaella imperatae</name>
    <dbReference type="NCBI Taxonomy" id="4999"/>
    <lineage>
        <taxon>Eukaryota</taxon>
        <taxon>Fungi</taxon>
        <taxon>Dikarya</taxon>
        <taxon>Basidiomycota</taxon>
        <taxon>Agaricomycotina</taxon>
        <taxon>Tremellomycetes</taxon>
        <taxon>Tremellales</taxon>
        <taxon>Cuniculitremaceae</taxon>
        <taxon>Kockovaella</taxon>
    </lineage>
</organism>
<dbReference type="SMART" id="SM00326">
    <property type="entry name" value="SH3"/>
    <property type="match status" value="1"/>
</dbReference>
<evidence type="ECO:0000313" key="6">
    <source>
        <dbReference type="EMBL" id="ORX39197.1"/>
    </source>
</evidence>
<dbReference type="InterPro" id="IPR036028">
    <property type="entry name" value="SH3-like_dom_sf"/>
</dbReference>
<name>A0A1Y1UNT4_9TREE</name>
<dbReference type="SUPFAM" id="SSF50044">
    <property type="entry name" value="SH3-domain"/>
    <property type="match status" value="1"/>
</dbReference>
<feature type="compositionally biased region" description="Basic and acidic residues" evidence="4">
    <location>
        <begin position="455"/>
        <end position="464"/>
    </location>
</feature>
<feature type="compositionally biased region" description="Polar residues" evidence="4">
    <location>
        <begin position="334"/>
        <end position="352"/>
    </location>
</feature>
<feature type="compositionally biased region" description="Basic and acidic residues" evidence="4">
    <location>
        <begin position="401"/>
        <end position="415"/>
    </location>
</feature>
<evidence type="ECO:0000256" key="4">
    <source>
        <dbReference type="SAM" id="MobiDB-lite"/>
    </source>
</evidence>
<dbReference type="PANTHER" id="PTHR15629:SF2">
    <property type="entry name" value="SH3 DOMAIN-CONTAINING YSC84-LIKE PROTEIN 1"/>
    <property type="match status" value="1"/>
</dbReference>
<proteinExistence type="inferred from homology"/>
<evidence type="ECO:0000259" key="5">
    <source>
        <dbReference type="PROSITE" id="PS50002"/>
    </source>
</evidence>
<protein>
    <recommendedName>
        <fullName evidence="5">SH3 domain-containing protein</fullName>
    </recommendedName>
</protein>
<dbReference type="InterPro" id="IPR001452">
    <property type="entry name" value="SH3_domain"/>
</dbReference>
<dbReference type="PANTHER" id="PTHR15629">
    <property type="entry name" value="SH3YL1 PROTEIN"/>
    <property type="match status" value="1"/>
</dbReference>
<feature type="compositionally biased region" description="Polar residues" evidence="4">
    <location>
        <begin position="280"/>
        <end position="292"/>
    </location>
</feature>
<dbReference type="CDD" id="cd00174">
    <property type="entry name" value="SH3"/>
    <property type="match status" value="1"/>
</dbReference>
<sequence>MGFNSPIPVRLQDETRKAAKILRSFTSGKDVDLDKIIPRGILERAAGFAIFTVVKAGFVISARAGSGIVIARTSDGGWSPPSAIGLGGFGFGGQLGAEVTDFLIILNNRAAVTTFMSAGSLTLGGNLSVAVGPLGRNAEGSGAVNSKGNMAAMYSYSKTKGLFGGVSVEGSVIVERQDANRLAYGGNVSVTQILTGQFDAPPWANVLMEEIGRVTGHRQGKRGEFDDLRNPASRSKWEDEEDDDDDEPWSTPPKVVANRDRSGSNASGYAFGDGRGGLGNTPSTPPNRSRASSILRKNPDPGPGSLNGYEPNDRSSPRPGLAKRASSLIGFGSGSNSPKRQGLPPSSESYNAGLTWDSDGPVGYGGRSRSSSNAAPIGEDDAGDWGKGTLSSNGGTTARGDTTRRNDARFVEERLTSSFGALSVGNGSRNGTSSGTRSRSNSKPPAFNNIAEDEYIPHETESRFAKFGSPPVPTSTKPGRNSRPTATHVSDGGPFGSDSIERRPFDDYFNNDTPEPDPFNGPSSTHRTSTSAPPKPNLGLKAGLGEANDGYARAVALYEFKAQQSGDLGFVKGDVIILKDKVGNGEWWKGIKVTSGGGKEGMFPKSYVEVVDLPKDVRGGLTRSELKSRVASPFE</sequence>
<feature type="compositionally biased region" description="Polar residues" evidence="4">
    <location>
        <begin position="521"/>
        <end position="532"/>
    </location>
</feature>
<dbReference type="PROSITE" id="PS50002">
    <property type="entry name" value="SH3"/>
    <property type="match status" value="1"/>
</dbReference>
<dbReference type="GO" id="GO:0035091">
    <property type="term" value="F:phosphatidylinositol binding"/>
    <property type="evidence" value="ECO:0007669"/>
    <property type="project" value="TreeGrafter"/>
</dbReference>
<dbReference type="CDD" id="cd11525">
    <property type="entry name" value="SYLF_SH3YL1_like"/>
    <property type="match status" value="1"/>
</dbReference>
<feature type="compositionally biased region" description="Acidic residues" evidence="4">
    <location>
        <begin position="238"/>
        <end position="248"/>
    </location>
</feature>
<evidence type="ECO:0000256" key="1">
    <source>
        <dbReference type="ARBA" id="ARBA00007761"/>
    </source>
</evidence>
<dbReference type="EMBL" id="NBSH01000003">
    <property type="protein sequence ID" value="ORX39197.1"/>
    <property type="molecule type" value="Genomic_DNA"/>
</dbReference>
<gene>
    <name evidence="6" type="ORF">BD324DRAFT_316328</name>
</gene>